<accession>A0A5J4UE73</accession>
<dbReference type="EMBL" id="SNRW01017860">
    <property type="protein sequence ID" value="KAA6367905.1"/>
    <property type="molecule type" value="Genomic_DNA"/>
</dbReference>
<evidence type="ECO:0000313" key="2">
    <source>
        <dbReference type="Proteomes" id="UP000324800"/>
    </source>
</evidence>
<name>A0A5J4UE73_9EUKA</name>
<dbReference type="Proteomes" id="UP000324800">
    <property type="component" value="Unassembled WGS sequence"/>
</dbReference>
<sequence>GDSAHLNGDPRGNSDTMRAEGGTQRFTFSKSSCGTVSGSGSSYASHSGGGAGSTGGSVTFNIPPNTSYTATLTHTYTITLDNTFLEKTTEEKKDRIWFVEDPSEQKENSIYLGSRIYAKFNNDLNEYVKNITESSTIKVDIVEDEEGDVLKLHVKINNDAQNFLVIDPLKGITIDPSLFETFAKTVMTEMVEELINKIIKAQELVTKNDISWKIATEYNRNRQK</sequence>
<comment type="caution">
    <text evidence="1">The sequence shown here is derived from an EMBL/GenBank/DDBJ whole genome shotgun (WGS) entry which is preliminary data.</text>
</comment>
<protein>
    <submittedName>
        <fullName evidence="1">Uncharacterized protein</fullName>
    </submittedName>
</protein>
<evidence type="ECO:0000313" key="1">
    <source>
        <dbReference type="EMBL" id="KAA6367905.1"/>
    </source>
</evidence>
<proteinExistence type="predicted"/>
<gene>
    <name evidence="1" type="ORF">EZS28_036568</name>
</gene>
<reference evidence="1 2" key="1">
    <citation type="submission" date="2019-03" db="EMBL/GenBank/DDBJ databases">
        <title>Single cell metagenomics reveals metabolic interactions within the superorganism composed of flagellate Streblomastix strix and complex community of Bacteroidetes bacteria on its surface.</title>
        <authorList>
            <person name="Treitli S.C."/>
            <person name="Kolisko M."/>
            <person name="Husnik F."/>
            <person name="Keeling P."/>
            <person name="Hampl V."/>
        </authorList>
    </citation>
    <scope>NUCLEOTIDE SEQUENCE [LARGE SCALE GENOMIC DNA]</scope>
    <source>
        <strain evidence="1">ST1C</strain>
    </source>
</reference>
<dbReference type="AlphaFoldDB" id="A0A5J4UE73"/>
<organism evidence="1 2">
    <name type="scientific">Streblomastix strix</name>
    <dbReference type="NCBI Taxonomy" id="222440"/>
    <lineage>
        <taxon>Eukaryota</taxon>
        <taxon>Metamonada</taxon>
        <taxon>Preaxostyla</taxon>
        <taxon>Oxymonadida</taxon>
        <taxon>Streblomastigidae</taxon>
        <taxon>Streblomastix</taxon>
    </lineage>
</organism>
<feature type="non-terminal residue" evidence="1">
    <location>
        <position position="1"/>
    </location>
</feature>